<dbReference type="GO" id="GO:0003725">
    <property type="term" value="F:double-stranded RNA binding"/>
    <property type="evidence" value="ECO:0007669"/>
    <property type="project" value="TreeGrafter"/>
</dbReference>
<sequence>MKDKLKELEKKIGYEFRDFSLLRRAMMHSSYTNEKHLPKFQCNERLEFLGDAVLELVSSEFLFLENPKISEGELTKTRASMVCEPSLAFCARDLQLGEYLLLGKGEEATGGRGRDSITSDSMEALIGAIYLDGGFTNAKEFIHRFILSDLEHKKLFFDSKTILQEIVQADMGESITYRLVGEEGPDHNKAFRVEVRIGEICCGAGKGRTKKAAEQEAAYQAILKLKDGRGDSQFAGQTGDN</sequence>
<feature type="domain" description="DRBM" evidence="16">
    <location>
        <begin position="158"/>
        <end position="227"/>
    </location>
</feature>
<protein>
    <recommendedName>
        <fullName evidence="15">Ribonuclease 3</fullName>
        <ecNumber evidence="15">3.1.26.3</ecNumber>
    </recommendedName>
    <alternativeName>
        <fullName evidence="15">Ribonuclease III</fullName>
        <shortName evidence="15">RNase III</shortName>
    </alternativeName>
</protein>
<comment type="cofactor">
    <cofactor evidence="15">
        <name>Mg(2+)</name>
        <dbReference type="ChEBI" id="CHEBI:18420"/>
    </cofactor>
</comment>
<organism evidence="18 19">
    <name type="scientific">Schaedlerella arabinosiphila</name>
    <dbReference type="NCBI Taxonomy" id="2044587"/>
    <lineage>
        <taxon>Bacteria</taxon>
        <taxon>Bacillati</taxon>
        <taxon>Bacillota</taxon>
        <taxon>Clostridia</taxon>
        <taxon>Lachnospirales</taxon>
        <taxon>Lachnospiraceae</taxon>
        <taxon>Schaedlerella</taxon>
    </lineage>
</organism>
<dbReference type="InterPro" id="IPR014720">
    <property type="entry name" value="dsRBD_dom"/>
</dbReference>
<evidence type="ECO:0000256" key="8">
    <source>
        <dbReference type="ARBA" id="ARBA00022694"/>
    </source>
</evidence>
<evidence type="ECO:0000256" key="4">
    <source>
        <dbReference type="ARBA" id="ARBA00011738"/>
    </source>
</evidence>
<dbReference type="PANTHER" id="PTHR11207">
    <property type="entry name" value="RIBONUCLEASE III"/>
    <property type="match status" value="1"/>
</dbReference>
<dbReference type="CDD" id="cd00593">
    <property type="entry name" value="RIBOc"/>
    <property type="match status" value="1"/>
</dbReference>
<dbReference type="Proteomes" id="UP000474104">
    <property type="component" value="Unassembled WGS sequence"/>
</dbReference>
<keyword evidence="8 15" id="KW-0819">tRNA processing</keyword>
<dbReference type="NCBIfam" id="TIGR02191">
    <property type="entry name" value="RNaseIII"/>
    <property type="match status" value="1"/>
</dbReference>
<comment type="function">
    <text evidence="15">Digests double-stranded RNA. Involved in the processing of primary rRNA transcript to yield the immediate precursors to the large and small rRNAs (23S and 16S). Processes some mRNAs, and tRNAs when they are encoded in the rRNA operon. Processes pre-crRNA and tracrRNA of type II CRISPR loci if present in the organism.</text>
</comment>
<keyword evidence="6 15" id="KW-0698">rRNA processing</keyword>
<dbReference type="PROSITE" id="PS00517">
    <property type="entry name" value="RNASE_3_1"/>
    <property type="match status" value="1"/>
</dbReference>
<evidence type="ECO:0000256" key="9">
    <source>
        <dbReference type="ARBA" id="ARBA00022722"/>
    </source>
</evidence>
<dbReference type="PROSITE" id="PS50142">
    <property type="entry name" value="RNASE_3_2"/>
    <property type="match status" value="1"/>
</dbReference>
<dbReference type="GO" id="GO:0004525">
    <property type="term" value="F:ribonuclease III activity"/>
    <property type="evidence" value="ECO:0007669"/>
    <property type="project" value="UniProtKB-UniRule"/>
</dbReference>
<dbReference type="SMART" id="SM00358">
    <property type="entry name" value="DSRM"/>
    <property type="match status" value="1"/>
</dbReference>
<reference evidence="18 19" key="1">
    <citation type="submission" date="2019-07" db="EMBL/GenBank/DDBJ databases">
        <title>Draft genome sequences of 15 bacterial species constituting the stable defined intestinal microbiota of the GM15 gnotobiotic mouse model.</title>
        <authorList>
            <person name="Elie C."/>
            <person name="Mathieu A."/>
            <person name="Saliou A."/>
            <person name="Darnaud M."/>
            <person name="Leulier F."/>
            <person name="Tamellini A."/>
        </authorList>
    </citation>
    <scope>NUCLEOTIDE SEQUENCE [LARGE SCALE GENOMIC DNA]</scope>
    <source>
        <strain evidence="19">ASF 502</strain>
    </source>
</reference>
<comment type="similarity">
    <text evidence="3">Belongs to the ribonuclease III family.</text>
</comment>
<comment type="subcellular location">
    <subcellularLocation>
        <location evidence="2 15">Cytoplasm</location>
    </subcellularLocation>
</comment>
<name>A0A9X5CEJ9_9FIRM</name>
<dbReference type="GO" id="GO:0042802">
    <property type="term" value="F:identical protein binding"/>
    <property type="evidence" value="ECO:0007669"/>
    <property type="project" value="UniProtKB-ARBA"/>
</dbReference>
<dbReference type="Gene3D" id="1.10.1520.10">
    <property type="entry name" value="Ribonuclease III domain"/>
    <property type="match status" value="1"/>
</dbReference>
<dbReference type="Pfam" id="PF14622">
    <property type="entry name" value="Ribonucleas_3_3"/>
    <property type="match status" value="1"/>
</dbReference>
<evidence type="ECO:0000256" key="3">
    <source>
        <dbReference type="ARBA" id="ARBA00010183"/>
    </source>
</evidence>
<dbReference type="Pfam" id="PF00035">
    <property type="entry name" value="dsrm"/>
    <property type="match status" value="1"/>
</dbReference>
<evidence type="ECO:0000313" key="19">
    <source>
        <dbReference type="Proteomes" id="UP000474104"/>
    </source>
</evidence>
<dbReference type="HAMAP" id="MF_00104">
    <property type="entry name" value="RNase_III"/>
    <property type="match status" value="1"/>
</dbReference>
<feature type="binding site" evidence="15">
    <location>
        <position position="120"/>
    </location>
    <ligand>
        <name>Mg(2+)</name>
        <dbReference type="ChEBI" id="CHEBI:18420"/>
    </ligand>
</feature>
<evidence type="ECO:0000256" key="14">
    <source>
        <dbReference type="ARBA" id="ARBA00022884"/>
    </source>
</evidence>
<comment type="caution">
    <text evidence="18">The sequence shown here is derived from an EMBL/GenBank/DDBJ whole genome shotgun (WGS) entry which is preliminary data.</text>
</comment>
<dbReference type="EMBL" id="VIRB01000139">
    <property type="protein sequence ID" value="NDO71547.1"/>
    <property type="molecule type" value="Genomic_DNA"/>
</dbReference>
<evidence type="ECO:0000256" key="10">
    <source>
        <dbReference type="ARBA" id="ARBA00022723"/>
    </source>
</evidence>
<dbReference type="FunFam" id="1.10.1520.10:FF:000001">
    <property type="entry name" value="Ribonuclease 3"/>
    <property type="match status" value="1"/>
</dbReference>
<proteinExistence type="inferred from homology"/>
<keyword evidence="14 15" id="KW-0694">RNA-binding</keyword>
<evidence type="ECO:0000256" key="12">
    <source>
        <dbReference type="ARBA" id="ARBA00022801"/>
    </source>
</evidence>
<feature type="active site" evidence="15">
    <location>
        <position position="51"/>
    </location>
</feature>
<evidence type="ECO:0000313" key="18">
    <source>
        <dbReference type="EMBL" id="NDO71547.1"/>
    </source>
</evidence>
<evidence type="ECO:0000256" key="7">
    <source>
        <dbReference type="ARBA" id="ARBA00022664"/>
    </source>
</evidence>
<dbReference type="EC" id="3.1.26.3" evidence="15"/>
<comment type="subunit">
    <text evidence="4 15">Homodimer.</text>
</comment>
<feature type="binding site" evidence="15">
    <location>
        <position position="123"/>
    </location>
    <ligand>
        <name>Mg(2+)</name>
        <dbReference type="ChEBI" id="CHEBI:18420"/>
    </ligand>
</feature>
<dbReference type="GO" id="GO:0006364">
    <property type="term" value="P:rRNA processing"/>
    <property type="evidence" value="ECO:0007669"/>
    <property type="project" value="UniProtKB-UniRule"/>
</dbReference>
<keyword evidence="10 15" id="KW-0479">Metal-binding</keyword>
<dbReference type="SUPFAM" id="SSF54768">
    <property type="entry name" value="dsRNA-binding domain-like"/>
    <property type="match status" value="1"/>
</dbReference>
<dbReference type="InterPro" id="IPR036389">
    <property type="entry name" value="RNase_III_sf"/>
</dbReference>
<feature type="domain" description="RNase III" evidence="17">
    <location>
        <begin position="5"/>
        <end position="134"/>
    </location>
</feature>
<keyword evidence="11 15" id="KW-0255">Endonuclease</keyword>
<keyword evidence="7 15" id="KW-0507">mRNA processing</keyword>
<dbReference type="GO" id="GO:0046872">
    <property type="term" value="F:metal ion binding"/>
    <property type="evidence" value="ECO:0007669"/>
    <property type="project" value="UniProtKB-KW"/>
</dbReference>
<comment type="catalytic activity">
    <reaction evidence="1 15">
        <text>Endonucleolytic cleavage to 5'-phosphomonoester.</text>
        <dbReference type="EC" id="3.1.26.3"/>
    </reaction>
</comment>
<keyword evidence="12 15" id="KW-0378">Hydrolase</keyword>
<evidence type="ECO:0000256" key="11">
    <source>
        <dbReference type="ARBA" id="ARBA00022759"/>
    </source>
</evidence>
<dbReference type="GO" id="GO:0006397">
    <property type="term" value="P:mRNA processing"/>
    <property type="evidence" value="ECO:0007669"/>
    <property type="project" value="UniProtKB-UniRule"/>
</dbReference>
<evidence type="ECO:0000256" key="2">
    <source>
        <dbReference type="ARBA" id="ARBA00004496"/>
    </source>
</evidence>
<evidence type="ECO:0000256" key="6">
    <source>
        <dbReference type="ARBA" id="ARBA00022552"/>
    </source>
</evidence>
<feature type="active site" evidence="15">
    <location>
        <position position="123"/>
    </location>
</feature>
<feature type="binding site" evidence="15">
    <location>
        <position position="47"/>
    </location>
    <ligand>
        <name>Mg(2+)</name>
        <dbReference type="ChEBI" id="CHEBI:18420"/>
    </ligand>
</feature>
<accession>A0A9X5CEJ9</accession>
<dbReference type="InterPro" id="IPR011907">
    <property type="entry name" value="RNase_III"/>
</dbReference>
<dbReference type="RefSeq" id="WP_004080959.1">
    <property type="nucleotide sequence ID" value="NZ_CASCYM010000029.1"/>
</dbReference>
<evidence type="ECO:0000256" key="1">
    <source>
        <dbReference type="ARBA" id="ARBA00000109"/>
    </source>
</evidence>
<evidence type="ECO:0000259" key="17">
    <source>
        <dbReference type="PROSITE" id="PS50142"/>
    </source>
</evidence>
<dbReference type="FunFam" id="3.30.160.20:FF:000003">
    <property type="entry name" value="Ribonuclease 3"/>
    <property type="match status" value="1"/>
</dbReference>
<dbReference type="OrthoDB" id="9805026at2"/>
<keyword evidence="5 15" id="KW-0963">Cytoplasm</keyword>
<evidence type="ECO:0000259" key="16">
    <source>
        <dbReference type="PROSITE" id="PS50137"/>
    </source>
</evidence>
<dbReference type="CDD" id="cd10845">
    <property type="entry name" value="DSRM_RNAse_III_family"/>
    <property type="match status" value="1"/>
</dbReference>
<evidence type="ECO:0000256" key="13">
    <source>
        <dbReference type="ARBA" id="ARBA00022842"/>
    </source>
</evidence>
<dbReference type="GO" id="GO:0008033">
    <property type="term" value="P:tRNA processing"/>
    <property type="evidence" value="ECO:0007669"/>
    <property type="project" value="UniProtKB-KW"/>
</dbReference>
<dbReference type="PANTHER" id="PTHR11207:SF0">
    <property type="entry name" value="RIBONUCLEASE 3"/>
    <property type="match status" value="1"/>
</dbReference>
<dbReference type="GO" id="GO:0005737">
    <property type="term" value="C:cytoplasm"/>
    <property type="evidence" value="ECO:0007669"/>
    <property type="project" value="UniProtKB-SubCell"/>
</dbReference>
<dbReference type="GO" id="GO:0010468">
    <property type="term" value="P:regulation of gene expression"/>
    <property type="evidence" value="ECO:0007669"/>
    <property type="project" value="TreeGrafter"/>
</dbReference>
<keyword evidence="9 15" id="KW-0540">Nuclease</keyword>
<dbReference type="PROSITE" id="PS50137">
    <property type="entry name" value="DS_RBD"/>
    <property type="match status" value="1"/>
</dbReference>
<dbReference type="InterPro" id="IPR000999">
    <property type="entry name" value="RNase_III_dom"/>
</dbReference>
<dbReference type="Gene3D" id="3.30.160.20">
    <property type="match status" value="1"/>
</dbReference>
<gene>
    <name evidence="15 18" type="primary">rnc</name>
    <name evidence="18" type="ORF">FMM80_24030</name>
</gene>
<dbReference type="AlphaFoldDB" id="A0A9X5CEJ9"/>
<keyword evidence="15" id="KW-0699">rRNA-binding</keyword>
<keyword evidence="13 15" id="KW-0460">Magnesium</keyword>
<dbReference type="GO" id="GO:0019843">
    <property type="term" value="F:rRNA binding"/>
    <property type="evidence" value="ECO:0007669"/>
    <property type="project" value="UniProtKB-KW"/>
</dbReference>
<evidence type="ECO:0000256" key="15">
    <source>
        <dbReference type="HAMAP-Rule" id="MF_00104"/>
    </source>
</evidence>
<dbReference type="SUPFAM" id="SSF69065">
    <property type="entry name" value="RNase III domain-like"/>
    <property type="match status" value="1"/>
</dbReference>
<dbReference type="SMART" id="SM00535">
    <property type="entry name" value="RIBOc"/>
    <property type="match status" value="1"/>
</dbReference>
<evidence type="ECO:0000256" key="5">
    <source>
        <dbReference type="ARBA" id="ARBA00022490"/>
    </source>
</evidence>